<dbReference type="SUPFAM" id="SSF63825">
    <property type="entry name" value="YWTD domain"/>
    <property type="match status" value="1"/>
</dbReference>
<dbReference type="AlphaFoldDB" id="A0A5D0HTH8"/>
<evidence type="ECO:0000259" key="1">
    <source>
        <dbReference type="Pfam" id="PF16130"/>
    </source>
</evidence>
<protein>
    <submittedName>
        <fullName evidence="2">LruC domain-containing protein</fullName>
    </submittedName>
</protein>
<dbReference type="InterPro" id="IPR015943">
    <property type="entry name" value="WD40/YVTN_repeat-like_dom_sf"/>
</dbReference>
<dbReference type="Proteomes" id="UP000323930">
    <property type="component" value="Unassembled WGS sequence"/>
</dbReference>
<dbReference type="EMBL" id="VSDQ01000679">
    <property type="protein sequence ID" value="TYA74615.1"/>
    <property type="molecule type" value="Genomic_DNA"/>
</dbReference>
<comment type="caution">
    <text evidence="2">The sequence shown here is derived from an EMBL/GenBank/DDBJ whole genome shotgun (WGS) entry which is preliminary data.</text>
</comment>
<name>A0A5D0HTH8_9FLAO</name>
<feature type="domain" description="DUF4842" evidence="1">
    <location>
        <begin position="498"/>
        <end position="684"/>
    </location>
</feature>
<accession>A0A5D0HTH8</accession>
<dbReference type="Pfam" id="PF16130">
    <property type="entry name" value="DUF4842"/>
    <property type="match status" value="1"/>
</dbReference>
<dbReference type="Gene3D" id="2.130.10.10">
    <property type="entry name" value="YVTN repeat-like/Quinoprotein amine dehydrogenase"/>
    <property type="match status" value="1"/>
</dbReference>
<organism evidence="2 3">
    <name type="scientific">Seonamhaeicola marinus</name>
    <dbReference type="NCBI Taxonomy" id="1912246"/>
    <lineage>
        <taxon>Bacteria</taxon>
        <taxon>Pseudomonadati</taxon>
        <taxon>Bacteroidota</taxon>
        <taxon>Flavobacteriia</taxon>
        <taxon>Flavobacteriales</taxon>
        <taxon>Flavobacteriaceae</taxon>
    </lineage>
</organism>
<dbReference type="OrthoDB" id="1204817at2"/>
<dbReference type="InterPro" id="IPR031025">
    <property type="entry name" value="LruC_dom"/>
</dbReference>
<keyword evidence="3" id="KW-1185">Reference proteome</keyword>
<reference evidence="2 3" key="1">
    <citation type="submission" date="2019-08" db="EMBL/GenBank/DDBJ databases">
        <title>Seonamhaeicola sediminis sp. nov., isolated from marine sediment.</title>
        <authorList>
            <person name="Cao W.R."/>
        </authorList>
    </citation>
    <scope>NUCLEOTIDE SEQUENCE [LARGE SCALE GENOMIC DNA]</scope>
    <source>
        <strain evidence="2 3">B011</strain>
    </source>
</reference>
<proteinExistence type="predicted"/>
<dbReference type="InterPro" id="IPR032295">
    <property type="entry name" value="DUF4842"/>
</dbReference>
<sequence>MISTRGSFLLLCIRNFINNKYLHPMKPTRILQQLICFALLVFIFSCDVTKEIEDFEVEVDALDIEQLNIPDGFDFSTQKQVNVTITDSKDNIKYDVYAYSDKKQFVGIETYENEEGVTVTDSVFKSDVLENLIFSGATYNGRLNQTITLPTYYDKLYIRRKEGYKYSASIQDVVGNEVNFNGESLTSKRSLAKKPAGVTDYLYCVNGSAELFQVDPLNGDLVYLSDMPMGSYTCAIDQENRVLYSIGRSNPFPLMKYSIDNNTWEIVGNVEKGGPRLEYNDTDGLLYFSSGRTLYTYDPANGNTLNTWQIDEGLNNTGGGDLSIAEDGTMYLASFGGLYRIVLNNSSNIYEATRLSADNLPFNPTSMTIDSNQELWLASNGSSSDLIVMDTETGGWEYRFGINANNNTDFGRTINDLTTFRVFSEVIDQTDTDNDGIIDSEDEYPEDAEKAFEVFTPSKYGWGTLAFEDLWPSTGDYDFNDVALKYKCIAILNSQNLAVQVDFIYTVKANGAGFNNGFGIELENVSPSLVESVSGTALQEGYVNVSANGTESGQDNAVVILFDNARAMLGTETTVSIEFTQPIDTGTLGVAPFNPFLIINGNREKEVHLPFRSPTTLGDNIAEEVTGPANKDTNGDYVTNTGLPWAINVVHDFKVPKEKVSVKNAYNFFAQWATSGGGVYTDWYKDNSGYRNVDKIQN</sequence>
<evidence type="ECO:0000313" key="3">
    <source>
        <dbReference type="Proteomes" id="UP000323930"/>
    </source>
</evidence>
<dbReference type="NCBIfam" id="TIGR04456">
    <property type="entry name" value="LruC_dom"/>
    <property type="match status" value="1"/>
</dbReference>
<gene>
    <name evidence="2" type="ORF">FUA24_14955</name>
</gene>
<evidence type="ECO:0000313" key="2">
    <source>
        <dbReference type="EMBL" id="TYA74615.1"/>
    </source>
</evidence>